<keyword evidence="3" id="KW-0862">Zinc</keyword>
<dbReference type="EMBL" id="JAATIP010000391">
    <property type="protein sequence ID" value="KAF4349602.1"/>
    <property type="molecule type" value="Genomic_DNA"/>
</dbReference>
<dbReference type="SUPFAM" id="SSF57850">
    <property type="entry name" value="RING/U-box"/>
    <property type="match status" value="1"/>
</dbReference>
<keyword evidence="2 4" id="KW-0863">Zinc-finger</keyword>
<dbReference type="InterPro" id="IPR017907">
    <property type="entry name" value="Znf_RING_CS"/>
</dbReference>
<dbReference type="SMART" id="SM00184">
    <property type="entry name" value="RING"/>
    <property type="match status" value="1"/>
</dbReference>
<feature type="domain" description="RING-type" evidence="5">
    <location>
        <begin position="197"/>
        <end position="235"/>
    </location>
</feature>
<dbReference type="PANTHER" id="PTHR47094">
    <property type="entry name" value="ELFLESS, ISOFORM B"/>
    <property type="match status" value="1"/>
</dbReference>
<dbReference type="GO" id="GO:0006511">
    <property type="term" value="P:ubiquitin-dependent protein catabolic process"/>
    <property type="evidence" value="ECO:0007669"/>
    <property type="project" value="TreeGrafter"/>
</dbReference>
<dbReference type="GO" id="GO:0033768">
    <property type="term" value="C:SUMO-targeted ubiquitin ligase complex"/>
    <property type="evidence" value="ECO:0007669"/>
    <property type="project" value="TreeGrafter"/>
</dbReference>
<evidence type="ECO:0000256" key="2">
    <source>
        <dbReference type="ARBA" id="ARBA00022771"/>
    </source>
</evidence>
<evidence type="ECO:0000313" key="6">
    <source>
        <dbReference type="EMBL" id="KAF4349602.1"/>
    </source>
</evidence>
<dbReference type="PROSITE" id="PS00518">
    <property type="entry name" value="ZF_RING_1"/>
    <property type="match status" value="1"/>
</dbReference>
<dbReference type="Proteomes" id="UP000525078">
    <property type="component" value="Unassembled WGS sequence"/>
</dbReference>
<organism evidence="6 7">
    <name type="scientific">Cannabis sativa</name>
    <name type="common">Hemp</name>
    <name type="synonym">Marijuana</name>
    <dbReference type="NCBI Taxonomy" id="3483"/>
    <lineage>
        <taxon>Eukaryota</taxon>
        <taxon>Viridiplantae</taxon>
        <taxon>Streptophyta</taxon>
        <taxon>Embryophyta</taxon>
        <taxon>Tracheophyta</taxon>
        <taxon>Spermatophyta</taxon>
        <taxon>Magnoliopsida</taxon>
        <taxon>eudicotyledons</taxon>
        <taxon>Gunneridae</taxon>
        <taxon>Pentapetalae</taxon>
        <taxon>rosids</taxon>
        <taxon>fabids</taxon>
        <taxon>Rosales</taxon>
        <taxon>Cannabaceae</taxon>
        <taxon>Cannabis</taxon>
    </lineage>
</organism>
<dbReference type="PANTHER" id="PTHR47094:SF18">
    <property type="entry name" value="RING-TYPE DOMAIN-CONTAINING PROTEIN"/>
    <property type="match status" value="1"/>
</dbReference>
<comment type="caution">
    <text evidence="6">The sequence shown here is derived from an EMBL/GenBank/DDBJ whole genome shotgun (WGS) entry which is preliminary data.</text>
</comment>
<keyword evidence="1" id="KW-0479">Metal-binding</keyword>
<evidence type="ECO:0000256" key="4">
    <source>
        <dbReference type="PROSITE-ProRule" id="PRU00175"/>
    </source>
</evidence>
<dbReference type="Gene3D" id="3.30.40.10">
    <property type="entry name" value="Zinc/RING finger domain, C3HC4 (zinc finger)"/>
    <property type="match status" value="1"/>
</dbReference>
<sequence length="252" mass="28340">MLSSSSSYLFSSFIPSLFFFLFFSSCKAFGYLYITIDCGRALAFEEFRVGFVMNSTESEEGNMSRNGTSLNLDLNNFPPSEEIQDQGNGHFQSQEQQAPTTNGVVVASTENVVILSPSKYRETYFRRRRNGVEIPRTAYEISQLSSRIYPNDPRCFRMEVGQNIEEFNKTQNVATDIPVAPPSPQTIPAVVSPSFICGICMDQLTEETSTKCGHIFCKICIETAIATQKKCPTCRQKLKKRDTIRVYLPTSS</sequence>
<gene>
    <name evidence="6" type="ORF">F8388_003786</name>
</gene>
<dbReference type="InterPro" id="IPR049627">
    <property type="entry name" value="SLX8"/>
</dbReference>
<dbReference type="InterPro" id="IPR013083">
    <property type="entry name" value="Znf_RING/FYVE/PHD"/>
</dbReference>
<dbReference type="PROSITE" id="PS50089">
    <property type="entry name" value="ZF_RING_2"/>
    <property type="match status" value="1"/>
</dbReference>
<evidence type="ECO:0000256" key="1">
    <source>
        <dbReference type="ARBA" id="ARBA00022723"/>
    </source>
</evidence>
<evidence type="ECO:0000313" key="7">
    <source>
        <dbReference type="Proteomes" id="UP000525078"/>
    </source>
</evidence>
<reference evidence="6 7" key="1">
    <citation type="journal article" date="2020" name="bioRxiv">
        <title>Sequence and annotation of 42 cannabis genomes reveals extensive copy number variation in cannabinoid synthesis and pathogen resistance genes.</title>
        <authorList>
            <person name="Mckernan K.J."/>
            <person name="Helbert Y."/>
            <person name="Kane L.T."/>
            <person name="Ebling H."/>
            <person name="Zhang L."/>
            <person name="Liu B."/>
            <person name="Eaton Z."/>
            <person name="Mclaughlin S."/>
            <person name="Kingan S."/>
            <person name="Baybayan P."/>
            <person name="Concepcion G."/>
            <person name="Jordan M."/>
            <person name="Riva A."/>
            <person name="Barbazuk W."/>
            <person name="Harkins T."/>
        </authorList>
    </citation>
    <scope>NUCLEOTIDE SEQUENCE [LARGE SCALE GENOMIC DNA]</scope>
    <source>
        <strain evidence="7">cv. Jamaican Lion 4</strain>
        <tissue evidence="6">Leaf</tissue>
    </source>
</reference>
<proteinExistence type="predicted"/>
<evidence type="ECO:0000256" key="3">
    <source>
        <dbReference type="ARBA" id="ARBA00022833"/>
    </source>
</evidence>
<dbReference type="GO" id="GO:0061630">
    <property type="term" value="F:ubiquitin protein ligase activity"/>
    <property type="evidence" value="ECO:0007669"/>
    <property type="project" value="InterPro"/>
</dbReference>
<dbReference type="GO" id="GO:0032183">
    <property type="term" value="F:SUMO binding"/>
    <property type="evidence" value="ECO:0007669"/>
    <property type="project" value="TreeGrafter"/>
</dbReference>
<dbReference type="GO" id="GO:0140082">
    <property type="term" value="F:SUMO-ubiquitin ligase activity"/>
    <property type="evidence" value="ECO:0007669"/>
    <property type="project" value="TreeGrafter"/>
</dbReference>
<evidence type="ECO:0000259" key="5">
    <source>
        <dbReference type="PROSITE" id="PS50089"/>
    </source>
</evidence>
<dbReference type="Pfam" id="PF13923">
    <property type="entry name" value="zf-C3HC4_2"/>
    <property type="match status" value="1"/>
</dbReference>
<dbReference type="InterPro" id="IPR001841">
    <property type="entry name" value="Znf_RING"/>
</dbReference>
<accession>A0A7J6DU23</accession>
<protein>
    <recommendedName>
        <fullName evidence="5">RING-type domain-containing protein</fullName>
    </recommendedName>
</protein>
<dbReference type="AlphaFoldDB" id="A0A7J6DU23"/>
<name>A0A7J6DU23_CANSA</name>
<dbReference type="GO" id="GO:0008270">
    <property type="term" value="F:zinc ion binding"/>
    <property type="evidence" value="ECO:0007669"/>
    <property type="project" value="UniProtKB-KW"/>
</dbReference>